<comment type="similarity">
    <text evidence="4">Belongs to the secreted LysM effector family.</text>
</comment>
<keyword evidence="1" id="KW-0147">Chitin-binding</keyword>
<feature type="region of interest" description="Disordered" evidence="5">
    <location>
        <begin position="43"/>
        <end position="66"/>
    </location>
</feature>
<dbReference type="RefSeq" id="XP_045267647.1">
    <property type="nucleotide sequence ID" value="XM_045406355.1"/>
</dbReference>
<evidence type="ECO:0000256" key="4">
    <source>
        <dbReference type="ARBA" id="ARBA00044955"/>
    </source>
</evidence>
<organism evidence="7 8">
    <name type="scientific">Colletotrichum gloeosporioides</name>
    <name type="common">Anthracnose fungus</name>
    <name type="synonym">Glomerella cingulata</name>
    <dbReference type="NCBI Taxonomy" id="474922"/>
    <lineage>
        <taxon>Eukaryota</taxon>
        <taxon>Fungi</taxon>
        <taxon>Dikarya</taxon>
        <taxon>Ascomycota</taxon>
        <taxon>Pezizomycotina</taxon>
        <taxon>Sordariomycetes</taxon>
        <taxon>Hypocreomycetidae</taxon>
        <taxon>Glomerellales</taxon>
        <taxon>Glomerellaceae</taxon>
        <taxon>Colletotrichum</taxon>
        <taxon>Colletotrichum gloeosporioides species complex</taxon>
    </lineage>
</organism>
<dbReference type="GO" id="GO:0008061">
    <property type="term" value="F:chitin binding"/>
    <property type="evidence" value="ECO:0007669"/>
    <property type="project" value="UniProtKB-KW"/>
</dbReference>
<dbReference type="Proteomes" id="UP000613401">
    <property type="component" value="Unassembled WGS sequence"/>
</dbReference>
<dbReference type="PROSITE" id="PS51782">
    <property type="entry name" value="LYSM"/>
    <property type="match status" value="2"/>
</dbReference>
<dbReference type="EMBL" id="WVTB01000019">
    <property type="protein sequence ID" value="KAF3808488.1"/>
    <property type="molecule type" value="Genomic_DNA"/>
</dbReference>
<sequence length="208" mass="21644">MALLAELDCGESYIQHERQAKPKHEDPDSWYIEHGDQDAVAATTTAGGEDPTNTSPTPPGPTMSGSPANCHKWALVTDGLSCTDMASEAGISLAQFLAWNPAVSSDCLTNYWLGEAYCVGVSGESTPAPATTTAVATTTSVTPPGPTMGGEPDNCNKWALVTDGLTCTDMASQAGITLSQFLAWNPAVSSDCLTNYWLGEAYCVGVSG</sequence>
<evidence type="ECO:0000259" key="6">
    <source>
        <dbReference type="PROSITE" id="PS51782"/>
    </source>
</evidence>
<dbReference type="Gene3D" id="3.10.350.10">
    <property type="entry name" value="LysM domain"/>
    <property type="match status" value="2"/>
</dbReference>
<comment type="caution">
    <text evidence="7">The sequence shown here is derived from an EMBL/GenBank/DDBJ whole genome shotgun (WGS) entry which is preliminary data.</text>
</comment>
<keyword evidence="8" id="KW-1185">Reference proteome</keyword>
<dbReference type="InterPro" id="IPR052210">
    <property type="entry name" value="LysM1-like"/>
</dbReference>
<dbReference type="AlphaFoldDB" id="A0A8H4FN84"/>
<accession>A0A8H4FN84</accession>
<dbReference type="PANTHER" id="PTHR34997">
    <property type="entry name" value="AM15"/>
    <property type="match status" value="1"/>
</dbReference>
<proteinExistence type="inferred from homology"/>
<keyword evidence="3" id="KW-0843">Virulence</keyword>
<evidence type="ECO:0000256" key="5">
    <source>
        <dbReference type="SAM" id="MobiDB-lite"/>
    </source>
</evidence>
<reference evidence="7" key="2">
    <citation type="submission" date="2020-03" db="EMBL/GenBank/DDBJ databases">
        <authorList>
            <person name="Fu F.-F."/>
            <person name="Chen J."/>
        </authorList>
    </citation>
    <scope>NUCLEOTIDE SEQUENCE</scope>
    <source>
        <strain evidence="7">Lc1</strain>
    </source>
</reference>
<protein>
    <submittedName>
        <fullName evidence="7">LysM domain-containing protein</fullName>
    </submittedName>
</protein>
<evidence type="ECO:0000256" key="2">
    <source>
        <dbReference type="ARBA" id="ARBA00022729"/>
    </source>
</evidence>
<dbReference type="PANTHER" id="PTHR34997:SF2">
    <property type="entry name" value="LYSM DOMAIN-CONTAINING PROTEIN-RELATED"/>
    <property type="match status" value="1"/>
</dbReference>
<keyword evidence="2" id="KW-0732">Signal</keyword>
<reference evidence="7" key="1">
    <citation type="journal article" date="2020" name="Phytopathology">
        <title>Genome sequence and comparative analysis of Colletotrichum gloeosporioides isolated from Liriodendron leaves.</title>
        <authorList>
            <person name="Fu F.F."/>
            <person name="Hao Z."/>
            <person name="Wang P."/>
            <person name="Lu Y."/>
            <person name="Xue L.J."/>
            <person name="Wei G."/>
            <person name="Tian Y."/>
            <person name="Baishi H."/>
            <person name="Xu H."/>
            <person name="Shi J."/>
            <person name="Cheng T."/>
            <person name="Wang G."/>
            <person name="Yi Y."/>
            <person name="Chen J."/>
        </authorList>
    </citation>
    <scope>NUCLEOTIDE SEQUENCE</scope>
    <source>
        <strain evidence="7">Lc1</strain>
    </source>
</reference>
<dbReference type="InterPro" id="IPR018392">
    <property type="entry name" value="LysM"/>
</dbReference>
<dbReference type="GeneID" id="69013498"/>
<evidence type="ECO:0000256" key="1">
    <source>
        <dbReference type="ARBA" id="ARBA00022669"/>
    </source>
</evidence>
<feature type="domain" description="LysM" evidence="6">
    <location>
        <begin position="157"/>
        <end position="204"/>
    </location>
</feature>
<name>A0A8H4FN84_COLGL</name>
<evidence type="ECO:0000313" key="7">
    <source>
        <dbReference type="EMBL" id="KAF3808488.1"/>
    </source>
</evidence>
<evidence type="ECO:0000256" key="3">
    <source>
        <dbReference type="ARBA" id="ARBA00023026"/>
    </source>
</evidence>
<gene>
    <name evidence="7" type="ORF">GCG54_00006350</name>
</gene>
<feature type="domain" description="LysM" evidence="6">
    <location>
        <begin position="72"/>
        <end position="119"/>
    </location>
</feature>
<dbReference type="InterPro" id="IPR036779">
    <property type="entry name" value="LysM_dom_sf"/>
</dbReference>
<evidence type="ECO:0000313" key="8">
    <source>
        <dbReference type="Proteomes" id="UP000613401"/>
    </source>
</evidence>